<sequence>LSGALFLDELPLVARKSRRNIVKRNAANVSFYFSVEENLAIEGSQLNSTIYTQDAMSCAMACTKEMNCYTANYIKAEKKCELFGEQTEDVFNSQAAIVFLKGCFLIKKTQLDAPQLQDTPDPVASLAWLDFTPQWCTLSGRASFGGEKITAEQCKEKCKDGCLGVEWWEKSRSCYECADPSKKTAYKHTNDKGYPPHVFLKI</sequence>
<reference evidence="2 3" key="1">
    <citation type="submission" date="2022-05" db="EMBL/GenBank/DDBJ databases">
        <authorList>
            <consortium name="Genoscope - CEA"/>
            <person name="William W."/>
        </authorList>
    </citation>
    <scope>NUCLEOTIDE SEQUENCE [LARGE SCALE GENOMIC DNA]</scope>
</reference>
<dbReference type="EMBL" id="CALNXI010000314">
    <property type="protein sequence ID" value="CAH3024672.1"/>
    <property type="molecule type" value="Genomic_DNA"/>
</dbReference>
<feature type="domain" description="Apple" evidence="1">
    <location>
        <begin position="27"/>
        <end position="103"/>
    </location>
</feature>
<dbReference type="SUPFAM" id="SSF57414">
    <property type="entry name" value="Hairpin loop containing domain-like"/>
    <property type="match status" value="1"/>
</dbReference>
<comment type="caution">
    <text evidence="2">The sequence shown here is derived from an EMBL/GenBank/DDBJ whole genome shotgun (WGS) entry which is preliminary data.</text>
</comment>
<evidence type="ECO:0000259" key="1">
    <source>
        <dbReference type="PROSITE" id="PS50948"/>
    </source>
</evidence>
<protein>
    <recommendedName>
        <fullName evidence="1">Apple domain-containing protein</fullName>
    </recommendedName>
</protein>
<dbReference type="Pfam" id="PF00024">
    <property type="entry name" value="PAN_1"/>
    <property type="match status" value="1"/>
</dbReference>
<feature type="non-terminal residue" evidence="2">
    <location>
        <position position="1"/>
    </location>
</feature>
<dbReference type="PROSITE" id="PS50948">
    <property type="entry name" value="PAN"/>
    <property type="match status" value="1"/>
</dbReference>
<name>A0ABN8M4W4_9CNID</name>
<proteinExistence type="predicted"/>
<evidence type="ECO:0000313" key="2">
    <source>
        <dbReference type="EMBL" id="CAH3024672.1"/>
    </source>
</evidence>
<evidence type="ECO:0000313" key="3">
    <source>
        <dbReference type="Proteomes" id="UP001159427"/>
    </source>
</evidence>
<dbReference type="Proteomes" id="UP001159427">
    <property type="component" value="Unassembled WGS sequence"/>
</dbReference>
<keyword evidence="3" id="KW-1185">Reference proteome</keyword>
<accession>A0ABN8M4W4</accession>
<organism evidence="2 3">
    <name type="scientific">Porites evermanni</name>
    <dbReference type="NCBI Taxonomy" id="104178"/>
    <lineage>
        <taxon>Eukaryota</taxon>
        <taxon>Metazoa</taxon>
        <taxon>Cnidaria</taxon>
        <taxon>Anthozoa</taxon>
        <taxon>Hexacorallia</taxon>
        <taxon>Scleractinia</taxon>
        <taxon>Fungiina</taxon>
        <taxon>Poritidae</taxon>
        <taxon>Porites</taxon>
    </lineage>
</organism>
<gene>
    <name evidence="2" type="ORF">PEVE_00023653</name>
</gene>
<dbReference type="Gene3D" id="3.50.4.10">
    <property type="entry name" value="Hepatocyte Growth Factor"/>
    <property type="match status" value="1"/>
</dbReference>
<dbReference type="InterPro" id="IPR003609">
    <property type="entry name" value="Pan_app"/>
</dbReference>